<reference evidence="1" key="2">
    <citation type="submission" date="2014-07" db="EMBL/GenBank/DDBJ databases">
        <authorList>
            <person name="Hull J."/>
        </authorList>
    </citation>
    <scope>NUCLEOTIDE SEQUENCE</scope>
</reference>
<name>A0A0A9XXH5_LYGHE</name>
<sequence>MSGKYDVFYNMCDGAKDEDRAGIEVVQALEEFHVPFTGAVSKYYEMTKPDMKLVAHYYDINTAKYALLGPNDNPIEACAHMRFPMLIKHMSGYSSVGMDKSCKVYDMDELKARVRAFIT</sequence>
<proteinExistence type="predicted"/>
<accession>A0A0A9XXH5</accession>
<dbReference type="EMBL" id="GDHC01012099">
    <property type="protein sequence ID" value="JAQ06530.1"/>
    <property type="molecule type" value="Transcribed_RNA"/>
</dbReference>
<dbReference type="PANTHER" id="PTHR23132:SF23">
    <property type="entry name" value="D-ALANINE--D-ALANINE LIGASE B"/>
    <property type="match status" value="1"/>
</dbReference>
<dbReference type="GO" id="GO:0008716">
    <property type="term" value="F:D-alanine-D-alanine ligase activity"/>
    <property type="evidence" value="ECO:0007669"/>
    <property type="project" value="TreeGrafter"/>
</dbReference>
<gene>
    <name evidence="1" type="primary">ddlB</name>
    <name evidence="1" type="ORF">CM83_3753</name>
    <name evidence="2" type="ORF">g.4820</name>
</gene>
<dbReference type="EMBL" id="GBHO01021609">
    <property type="protein sequence ID" value="JAG21995.1"/>
    <property type="molecule type" value="Transcribed_RNA"/>
</dbReference>
<evidence type="ECO:0000313" key="2">
    <source>
        <dbReference type="EMBL" id="JAQ06530.1"/>
    </source>
</evidence>
<reference evidence="2" key="3">
    <citation type="journal article" date="2016" name="Gigascience">
        <title>De novo construction of an expanded transcriptome assembly for the western tarnished plant bug, Lygus hesperus.</title>
        <authorList>
            <person name="Tassone E.E."/>
            <person name="Geib S.M."/>
            <person name="Hall B."/>
            <person name="Fabrick J.A."/>
            <person name="Brent C.S."/>
            <person name="Hull J.J."/>
        </authorList>
    </citation>
    <scope>NUCLEOTIDE SEQUENCE</scope>
</reference>
<organism evidence="1">
    <name type="scientific">Lygus hesperus</name>
    <name type="common">Western plant bug</name>
    <dbReference type="NCBI Taxonomy" id="30085"/>
    <lineage>
        <taxon>Eukaryota</taxon>
        <taxon>Metazoa</taxon>
        <taxon>Ecdysozoa</taxon>
        <taxon>Arthropoda</taxon>
        <taxon>Hexapoda</taxon>
        <taxon>Insecta</taxon>
        <taxon>Pterygota</taxon>
        <taxon>Neoptera</taxon>
        <taxon>Paraneoptera</taxon>
        <taxon>Hemiptera</taxon>
        <taxon>Heteroptera</taxon>
        <taxon>Panheteroptera</taxon>
        <taxon>Cimicomorpha</taxon>
        <taxon>Miridae</taxon>
        <taxon>Mirini</taxon>
        <taxon>Lygus</taxon>
    </lineage>
</organism>
<dbReference type="AlphaFoldDB" id="A0A0A9XXH5"/>
<reference evidence="1" key="1">
    <citation type="journal article" date="2014" name="PLoS ONE">
        <title>Transcriptome-Based Identification of ABC Transporters in the Western Tarnished Plant Bug Lygus hesperus.</title>
        <authorList>
            <person name="Hull J.J."/>
            <person name="Chaney K."/>
            <person name="Geib S.M."/>
            <person name="Fabrick J.A."/>
            <person name="Brent C.S."/>
            <person name="Walsh D."/>
            <person name="Lavine L.C."/>
        </authorList>
    </citation>
    <scope>NUCLEOTIDE SEQUENCE</scope>
</reference>
<evidence type="ECO:0000313" key="1">
    <source>
        <dbReference type="EMBL" id="JAG21995.1"/>
    </source>
</evidence>
<protein>
    <submittedName>
        <fullName evidence="1">D-alanine--D-alanine ligase B</fullName>
    </submittedName>
</protein>
<dbReference type="SUPFAM" id="SSF56059">
    <property type="entry name" value="Glutathione synthetase ATP-binding domain-like"/>
    <property type="match status" value="1"/>
</dbReference>
<dbReference type="Gene3D" id="3.30.470.20">
    <property type="entry name" value="ATP-grasp fold, B domain"/>
    <property type="match status" value="1"/>
</dbReference>
<dbReference type="PANTHER" id="PTHR23132">
    <property type="entry name" value="D-ALANINE--D-ALANINE LIGASE"/>
    <property type="match status" value="1"/>
</dbReference>
<keyword evidence="1" id="KW-0436">Ligase</keyword>